<protein>
    <submittedName>
        <fullName evidence="8">Cacna1h protein</fullName>
    </submittedName>
</protein>
<keyword evidence="2 6" id="KW-0812">Transmembrane</keyword>
<dbReference type="GO" id="GO:0001518">
    <property type="term" value="C:voltage-gated sodium channel complex"/>
    <property type="evidence" value="ECO:0007669"/>
    <property type="project" value="TreeGrafter"/>
</dbReference>
<dbReference type="Proteomes" id="UP000604046">
    <property type="component" value="Unassembled WGS sequence"/>
</dbReference>
<dbReference type="GO" id="GO:0005248">
    <property type="term" value="F:voltage-gated sodium channel activity"/>
    <property type="evidence" value="ECO:0007669"/>
    <property type="project" value="TreeGrafter"/>
</dbReference>
<evidence type="ECO:0000313" key="8">
    <source>
        <dbReference type="EMBL" id="CAE7384057.1"/>
    </source>
</evidence>
<keyword evidence="9" id="KW-1185">Reference proteome</keyword>
<evidence type="ECO:0000256" key="3">
    <source>
        <dbReference type="ARBA" id="ARBA00022989"/>
    </source>
</evidence>
<feature type="transmembrane region" description="Helical" evidence="6">
    <location>
        <begin position="1098"/>
        <end position="1122"/>
    </location>
</feature>
<feature type="domain" description="Ion transport" evidence="7">
    <location>
        <begin position="869"/>
        <end position="1122"/>
    </location>
</feature>
<dbReference type="Gene3D" id="1.20.120.350">
    <property type="entry name" value="Voltage-gated potassium channels. Chain C"/>
    <property type="match status" value="1"/>
</dbReference>
<evidence type="ECO:0000313" key="9">
    <source>
        <dbReference type="Proteomes" id="UP000604046"/>
    </source>
</evidence>
<evidence type="ECO:0000256" key="2">
    <source>
        <dbReference type="ARBA" id="ARBA00022692"/>
    </source>
</evidence>
<comment type="subcellular location">
    <subcellularLocation>
        <location evidence="1">Membrane</location>
        <topology evidence="1">Multi-pass membrane protein</topology>
    </subcellularLocation>
</comment>
<feature type="compositionally biased region" description="Basic and acidic residues" evidence="5">
    <location>
        <begin position="397"/>
        <end position="411"/>
    </location>
</feature>
<keyword evidence="3 6" id="KW-1133">Transmembrane helix</keyword>
<dbReference type="Gene3D" id="1.10.287.70">
    <property type="match status" value="1"/>
</dbReference>
<dbReference type="PANTHER" id="PTHR10037">
    <property type="entry name" value="VOLTAGE-GATED CATION CHANNEL CALCIUM AND SODIUM"/>
    <property type="match status" value="1"/>
</dbReference>
<comment type="caution">
    <text evidence="8">The sequence shown here is derived from an EMBL/GenBank/DDBJ whole genome shotgun (WGS) entry which is preliminary data.</text>
</comment>
<feature type="region of interest" description="Disordered" evidence="5">
    <location>
        <begin position="340"/>
        <end position="477"/>
    </location>
</feature>
<evidence type="ECO:0000256" key="5">
    <source>
        <dbReference type="SAM" id="MobiDB-lite"/>
    </source>
</evidence>
<evidence type="ECO:0000256" key="1">
    <source>
        <dbReference type="ARBA" id="ARBA00004141"/>
    </source>
</evidence>
<feature type="transmembrane region" description="Helical" evidence="6">
    <location>
        <begin position="1021"/>
        <end position="1042"/>
    </location>
</feature>
<keyword evidence="4 6" id="KW-0472">Membrane</keyword>
<feature type="region of interest" description="Disordered" evidence="5">
    <location>
        <begin position="784"/>
        <end position="818"/>
    </location>
</feature>
<feature type="compositionally biased region" description="Polar residues" evidence="5">
    <location>
        <begin position="445"/>
        <end position="457"/>
    </location>
</feature>
<reference evidence="8" key="1">
    <citation type="submission" date="2021-02" db="EMBL/GenBank/DDBJ databases">
        <authorList>
            <person name="Dougan E. K."/>
            <person name="Rhodes N."/>
            <person name="Thang M."/>
            <person name="Chan C."/>
        </authorList>
    </citation>
    <scope>NUCLEOTIDE SEQUENCE</scope>
</reference>
<feature type="transmembrane region" description="Helical" evidence="6">
    <location>
        <begin position="1063"/>
        <end position="1086"/>
    </location>
</feature>
<organism evidence="8 9">
    <name type="scientific">Symbiodinium natans</name>
    <dbReference type="NCBI Taxonomy" id="878477"/>
    <lineage>
        <taxon>Eukaryota</taxon>
        <taxon>Sar</taxon>
        <taxon>Alveolata</taxon>
        <taxon>Dinophyceae</taxon>
        <taxon>Suessiales</taxon>
        <taxon>Symbiodiniaceae</taxon>
        <taxon>Symbiodinium</taxon>
    </lineage>
</organism>
<dbReference type="PANTHER" id="PTHR10037:SF62">
    <property type="entry name" value="SODIUM CHANNEL PROTEIN 60E"/>
    <property type="match status" value="1"/>
</dbReference>
<feature type="compositionally biased region" description="Basic and acidic residues" evidence="5">
    <location>
        <begin position="419"/>
        <end position="433"/>
    </location>
</feature>
<dbReference type="SUPFAM" id="SSF81324">
    <property type="entry name" value="Voltage-gated potassium channels"/>
    <property type="match status" value="1"/>
</dbReference>
<sequence>MVYVHIHMAKTGGSYVNGALALNYERACGEKGNSYDAYQANRRYANYVAYRDSISRVSPGFHRQRVPSWILAEVGYEDCDWLSMERKWWYWKKLENWTIEFHLPCRDPIDHLLSMCNYGGRVLNCSGDLVHQLDRCIIHKDRYSDNLTSLDEFPNARFKCYNYSMTSEYIGYMSTLLQKKKRLSKYVYRPTNKPRNASRECLLDNASARFAAEQYLKRMPYYAFCDQCVGSRRDLLLAQMATSEDWKEGAGNMSPSTAQEELVLYAHVHMEETGSSYVNEVLSLSYERVCGQNGYSYDAYQAHLRHLANLSDRGRSASGSRALQMVQGLIRVAGRRKKLGRRKQDVDWQNRGQLGEGRAKRGAEEQSRGNFTREKLDEGRSKRGAESRSRGNFTRKSLGEGRKKREAELRSPWDVVNQKLRDRRKEQELERQRGANVAPQKRGTKQGSGRNATGKQRNTSRKLPRRRRRNFTDSMNLLDGNYSRHQVSVQMMNEIGYEDCDWVGQEKKWPYWKRFRDWRIEFHVPCGDPLEHLLSMCQRNRQVLHCRSDLARQLNACIKGLKGKITEKLNSSTLFPKGRLKCYNFSMALEYIEYMGTLLQKRRYVPERADRTLYQRVRPRIISRECLLHNASARSIALKFLKTVPYYAFCSRCVGSKQDLLRRDHKALERSFLRAASLRISDDLRCSLFGALRQSMWFVDLEQKEHFAPTESHATAGRAERGVSAEASSPVCADCAYGRFSQDPKGLSRLLARNHVAIMQRLDEQDTILRELLSQARKPPRLSYGLSQIVKRHSHRESPKASSEDLGATETPEKPPQLKMLRSYTDEDLAQKDLSRRSEAMQGLADKVSMGFQRMQKSTDSCIKRIAQHQAFEFFFALVVMSNAVFIGIDVQHGISEPLGPRPVAYRVVQYTYTALFVLELAIRLGAQKWQYCSSEDWMWKCLDMFVVITSLWEVTVDILQAAYEGQQNVDSIQGLSNLKSLRIIRLTRLVRTVQFVRVFRFVLALRMLVDSILSTLKSLFWALILLSLVVYVFAVLFATAVNDYIHENPTSLSEKDFDASRIFWSSLPESMLTLFMSISGGVSWVEVLRPLQAISVFWSYCFLFFISFTYFAVLNVLTAVFCQTAIESAQNDQTTMVQTMLDNKHAILEKLKSLFYEIDADDVANGHVGSLTMGVFEEKMKNPEVHDFFESLGLDVWDAWSFFKLLDTDGGRWPIGLGFRVQGLGFRV</sequence>
<dbReference type="EMBL" id="CAJNDS010002230">
    <property type="protein sequence ID" value="CAE7384057.1"/>
    <property type="molecule type" value="Genomic_DNA"/>
</dbReference>
<dbReference type="InterPro" id="IPR027359">
    <property type="entry name" value="Volt_channel_dom_sf"/>
</dbReference>
<name>A0A812QAE2_9DINO</name>
<feature type="compositionally biased region" description="Basic and acidic residues" evidence="5">
    <location>
        <begin position="357"/>
        <end position="389"/>
    </location>
</feature>
<dbReference type="Pfam" id="PF00520">
    <property type="entry name" value="Ion_trans"/>
    <property type="match status" value="1"/>
</dbReference>
<evidence type="ECO:0000256" key="6">
    <source>
        <dbReference type="SAM" id="Phobius"/>
    </source>
</evidence>
<dbReference type="AlphaFoldDB" id="A0A812QAE2"/>
<gene>
    <name evidence="8" type="primary">Cacna1h</name>
    <name evidence="8" type="ORF">SNAT2548_LOCUS20952</name>
</gene>
<evidence type="ECO:0000256" key="4">
    <source>
        <dbReference type="ARBA" id="ARBA00023136"/>
    </source>
</evidence>
<dbReference type="InterPro" id="IPR005821">
    <property type="entry name" value="Ion_trans_dom"/>
</dbReference>
<feature type="compositionally biased region" description="Basic residues" evidence="5">
    <location>
        <begin position="458"/>
        <end position="469"/>
    </location>
</feature>
<dbReference type="InterPro" id="IPR043203">
    <property type="entry name" value="VGCC_Ca_Na"/>
</dbReference>
<proteinExistence type="predicted"/>
<evidence type="ECO:0000259" key="7">
    <source>
        <dbReference type="Pfam" id="PF00520"/>
    </source>
</evidence>
<accession>A0A812QAE2</accession>